<reference evidence="4 5" key="1">
    <citation type="submission" date="2024-02" db="EMBL/GenBank/DDBJ databases">
        <title>Discinaceae phylogenomics.</title>
        <authorList>
            <person name="Dirks A.C."/>
            <person name="James T.Y."/>
        </authorList>
    </citation>
    <scope>NUCLEOTIDE SEQUENCE [LARGE SCALE GENOMIC DNA]</scope>
    <source>
        <strain evidence="4 5">ACD0624</strain>
    </source>
</reference>
<dbReference type="InterPro" id="IPR002110">
    <property type="entry name" value="Ankyrin_rpt"/>
</dbReference>
<dbReference type="PANTHER" id="PTHR24189">
    <property type="entry name" value="MYOTROPHIN"/>
    <property type="match status" value="1"/>
</dbReference>
<evidence type="ECO:0000256" key="3">
    <source>
        <dbReference type="PROSITE-ProRule" id="PRU00023"/>
    </source>
</evidence>
<gene>
    <name evidence="4" type="ORF">Q9L58_008521</name>
</gene>
<dbReference type="Gene3D" id="1.25.40.20">
    <property type="entry name" value="Ankyrin repeat-containing domain"/>
    <property type="match status" value="2"/>
</dbReference>
<keyword evidence="5" id="KW-1185">Reference proteome</keyword>
<dbReference type="EMBL" id="JBBBZM010000161">
    <property type="protein sequence ID" value="KAL0632590.1"/>
    <property type="molecule type" value="Genomic_DNA"/>
</dbReference>
<evidence type="ECO:0008006" key="6">
    <source>
        <dbReference type="Google" id="ProtNLM"/>
    </source>
</evidence>
<dbReference type="PROSITE" id="PS50088">
    <property type="entry name" value="ANK_REPEAT"/>
    <property type="match status" value="3"/>
</dbReference>
<protein>
    <recommendedName>
        <fullName evidence="6">Ankyrin repeat protein</fullName>
    </recommendedName>
</protein>
<evidence type="ECO:0000256" key="1">
    <source>
        <dbReference type="ARBA" id="ARBA00022737"/>
    </source>
</evidence>
<dbReference type="InterPro" id="IPR036770">
    <property type="entry name" value="Ankyrin_rpt-contain_sf"/>
</dbReference>
<dbReference type="Proteomes" id="UP001447188">
    <property type="component" value="Unassembled WGS sequence"/>
</dbReference>
<evidence type="ECO:0000313" key="4">
    <source>
        <dbReference type="EMBL" id="KAL0632590.1"/>
    </source>
</evidence>
<name>A0ABR3GA11_9PEZI</name>
<comment type="caution">
    <text evidence="4">The sequence shown here is derived from an EMBL/GenBank/DDBJ whole genome shotgun (WGS) entry which is preliminary data.</text>
</comment>
<evidence type="ECO:0000313" key="5">
    <source>
        <dbReference type="Proteomes" id="UP001447188"/>
    </source>
</evidence>
<dbReference type="PROSITE" id="PS50297">
    <property type="entry name" value="ANK_REP_REGION"/>
    <property type="match status" value="3"/>
</dbReference>
<organism evidence="4 5">
    <name type="scientific">Discina gigas</name>
    <dbReference type="NCBI Taxonomy" id="1032678"/>
    <lineage>
        <taxon>Eukaryota</taxon>
        <taxon>Fungi</taxon>
        <taxon>Dikarya</taxon>
        <taxon>Ascomycota</taxon>
        <taxon>Pezizomycotina</taxon>
        <taxon>Pezizomycetes</taxon>
        <taxon>Pezizales</taxon>
        <taxon>Discinaceae</taxon>
        <taxon>Discina</taxon>
    </lineage>
</organism>
<dbReference type="SUPFAM" id="SSF48403">
    <property type="entry name" value="Ankyrin repeat"/>
    <property type="match status" value="1"/>
</dbReference>
<feature type="repeat" description="ANK" evidence="3">
    <location>
        <begin position="263"/>
        <end position="295"/>
    </location>
</feature>
<dbReference type="SMART" id="SM00248">
    <property type="entry name" value="ANK"/>
    <property type="match status" value="5"/>
</dbReference>
<keyword evidence="1" id="KW-0677">Repeat</keyword>
<keyword evidence="2 3" id="KW-0040">ANK repeat</keyword>
<feature type="repeat" description="ANK" evidence="3">
    <location>
        <begin position="296"/>
        <end position="328"/>
    </location>
</feature>
<proteinExistence type="predicted"/>
<dbReference type="Pfam" id="PF12796">
    <property type="entry name" value="Ank_2"/>
    <property type="match status" value="2"/>
</dbReference>
<dbReference type="PRINTS" id="PR01415">
    <property type="entry name" value="ANKYRIN"/>
</dbReference>
<feature type="repeat" description="ANK" evidence="3">
    <location>
        <begin position="80"/>
        <end position="112"/>
    </location>
</feature>
<sequence>MPPTRRYRTRRNASPPPFIASGAFPFASLPFELAVQIASYLTPRGILALIFAFPDFSDILYVFNRKYTREQRVLEDTLYRSYTPLQYFSSRGIQPVVQRLLETGADPNEMSCGDKKHQIAPLVHAIAFRSASIVELLLQYGARVDQGNFESPHVPLLVAVGPANAIPPRRLRNQDSHSVRAAEIPRIVELLLGAGADVNGEILVGQLGMRTAIQTACATVNANPVVVRSLIAAGADMDRVGTLARLGHYRWRGETVPVYTDDTAIALIHYAANAGNTEVIQILLDAGVDIEVKTRDGMRALDLAVLHRRQDVVEMLIRAGADVNARVVDGTKLAVVLDPISMVEETATWEQLQQWLHSRGLKEKSLLQWWNQGRDMALPPRRAGQGRFFKSISR</sequence>
<accession>A0ABR3GA11</accession>
<evidence type="ECO:0000256" key="2">
    <source>
        <dbReference type="ARBA" id="ARBA00023043"/>
    </source>
</evidence>
<dbReference type="PANTHER" id="PTHR24189:SF72">
    <property type="entry name" value="ANKYRIN REPEAT-CONTAINING DOMAIN-CONTAINING PROTEIN"/>
    <property type="match status" value="1"/>
</dbReference>
<dbReference type="InterPro" id="IPR050745">
    <property type="entry name" value="Multifunctional_regulatory"/>
</dbReference>